<dbReference type="EMBL" id="JAMPKX010000003">
    <property type="protein sequence ID" value="MEP0947046.1"/>
    <property type="molecule type" value="Genomic_DNA"/>
</dbReference>
<evidence type="ECO:0000313" key="8">
    <source>
        <dbReference type="EMBL" id="MEP0947046.1"/>
    </source>
</evidence>
<evidence type="ECO:0000259" key="7">
    <source>
        <dbReference type="Pfam" id="PF03775"/>
    </source>
</evidence>
<dbReference type="RefSeq" id="WP_190701133.1">
    <property type="nucleotide sequence ID" value="NZ_JAMPKX010000003.1"/>
</dbReference>
<dbReference type="SUPFAM" id="SSF63848">
    <property type="entry name" value="Cell-division inhibitor MinC, C-terminal domain"/>
    <property type="match status" value="1"/>
</dbReference>
<dbReference type="HAMAP" id="MF_00267">
    <property type="entry name" value="MinC"/>
    <property type="match status" value="1"/>
</dbReference>
<gene>
    <name evidence="5 8" type="primary">minC</name>
    <name evidence="8" type="ORF">NC992_09200</name>
</gene>
<dbReference type="InterPro" id="IPR016098">
    <property type="entry name" value="CAP/MinC_C"/>
</dbReference>
<comment type="caution">
    <text evidence="8">The sequence shown here is derived from an EMBL/GenBank/DDBJ whole genome shotgun (WGS) entry which is preliminary data.</text>
</comment>
<sequence>MVPDDSAFLAVTEAATDPDLTSANASTPAFSDSPEAAAPTNSEVSDSPEVEADAAPVPAPPIDPRTQLRLRNDGDHLVLLMPNGPQVEAEGGALSWGELLQHFKQRLNGSEPFWQPNTVVHLAARDRLLDARQLQTLEEILTAAQLTLKRVATSRRQTAMAAVAAGYSVDQLAAEDTLVQSPPAPGQPLAEPLYLQTTLRGGVEIRHPGTIVVLGDVNPGSSLVAEGDILVWGRLRGMAHAGSGGDRSRCIMALQMHPTQLRLADLVARAPDGPIGDYLPEVAYVGNNGIRIAQAQAFARQNFNATLEQGAQPTDGF</sequence>
<organism evidence="8 9">
    <name type="scientific">Leptolyngbya subtilissima DQ-A4</name>
    <dbReference type="NCBI Taxonomy" id="2933933"/>
    <lineage>
        <taxon>Bacteria</taxon>
        <taxon>Bacillati</taxon>
        <taxon>Cyanobacteriota</taxon>
        <taxon>Cyanophyceae</taxon>
        <taxon>Leptolyngbyales</taxon>
        <taxon>Leptolyngbyaceae</taxon>
        <taxon>Leptolyngbya group</taxon>
        <taxon>Leptolyngbya</taxon>
    </lineage>
</organism>
<feature type="domain" description="Septum formation inhibitor MinC C-terminal" evidence="7">
    <location>
        <begin position="195"/>
        <end position="292"/>
    </location>
</feature>
<keyword evidence="1 5" id="KW-0132">Cell division</keyword>
<evidence type="ECO:0000256" key="5">
    <source>
        <dbReference type="HAMAP-Rule" id="MF_00267"/>
    </source>
</evidence>
<evidence type="ECO:0000256" key="3">
    <source>
        <dbReference type="ARBA" id="ARBA00023306"/>
    </source>
</evidence>
<feature type="compositionally biased region" description="Polar residues" evidence="6">
    <location>
        <begin position="19"/>
        <end position="30"/>
    </location>
</feature>
<evidence type="ECO:0000256" key="4">
    <source>
        <dbReference type="ARBA" id="ARBA00046874"/>
    </source>
</evidence>
<reference evidence="8 9" key="1">
    <citation type="submission" date="2022-04" db="EMBL/GenBank/DDBJ databases">
        <title>Positive selection, recombination, and allopatry shape intraspecific diversity of widespread and dominant cyanobacteria.</title>
        <authorList>
            <person name="Wei J."/>
            <person name="Shu W."/>
            <person name="Hu C."/>
        </authorList>
    </citation>
    <scope>NUCLEOTIDE SEQUENCE [LARGE SCALE GENOMIC DNA]</scope>
    <source>
        <strain evidence="8 9">DQ-A4</strain>
    </source>
</reference>
<keyword evidence="3 5" id="KW-0131">Cell cycle</keyword>
<comment type="function">
    <text evidence="5">Cell division inhibitor that blocks the formation of polar Z ring septums. Rapidly oscillates between the poles of the cell to destabilize FtsZ filaments that have formed before they mature into polar Z rings. Prevents FtsZ polymerization.</text>
</comment>
<dbReference type="Proteomes" id="UP001482513">
    <property type="component" value="Unassembled WGS sequence"/>
</dbReference>
<dbReference type="InterPro" id="IPR005526">
    <property type="entry name" value="Septum_form_inhib_MinC_C"/>
</dbReference>
<keyword evidence="9" id="KW-1185">Reference proteome</keyword>
<evidence type="ECO:0000313" key="9">
    <source>
        <dbReference type="Proteomes" id="UP001482513"/>
    </source>
</evidence>
<evidence type="ECO:0000256" key="6">
    <source>
        <dbReference type="SAM" id="MobiDB-lite"/>
    </source>
</evidence>
<proteinExistence type="inferred from homology"/>
<dbReference type="InterPro" id="IPR036145">
    <property type="entry name" value="MinC_C_sf"/>
</dbReference>
<protein>
    <recommendedName>
        <fullName evidence="5">Probable septum site-determining protein MinC</fullName>
    </recommendedName>
</protein>
<accession>A0ABV0K2Q1</accession>
<dbReference type="NCBIfam" id="NF001778">
    <property type="entry name" value="PRK00513.2-4"/>
    <property type="match status" value="1"/>
</dbReference>
<evidence type="ECO:0000256" key="1">
    <source>
        <dbReference type="ARBA" id="ARBA00022618"/>
    </source>
</evidence>
<dbReference type="InterPro" id="IPR013033">
    <property type="entry name" value="MinC"/>
</dbReference>
<comment type="subunit">
    <text evidence="4 5">Interacts with MinD and FtsZ.</text>
</comment>
<name>A0ABV0K2Q1_9CYAN</name>
<comment type="similarity">
    <text evidence="5">Belongs to the MinC family.</text>
</comment>
<dbReference type="PANTHER" id="PTHR34108">
    <property type="entry name" value="SEPTUM SITE-DETERMINING PROTEIN MINC"/>
    <property type="match status" value="1"/>
</dbReference>
<evidence type="ECO:0000256" key="2">
    <source>
        <dbReference type="ARBA" id="ARBA00023210"/>
    </source>
</evidence>
<dbReference type="Pfam" id="PF03775">
    <property type="entry name" value="MinC_C"/>
    <property type="match status" value="1"/>
</dbReference>
<feature type="region of interest" description="Disordered" evidence="6">
    <location>
        <begin position="1"/>
        <end position="68"/>
    </location>
</feature>
<dbReference type="PANTHER" id="PTHR34108:SF1">
    <property type="entry name" value="SEPTUM SITE-DETERMINING PROTEIN MINC"/>
    <property type="match status" value="1"/>
</dbReference>
<keyword evidence="2 5" id="KW-0717">Septation</keyword>
<dbReference type="Gene3D" id="2.160.20.70">
    <property type="match status" value="1"/>
</dbReference>